<evidence type="ECO:0000259" key="7">
    <source>
        <dbReference type="Pfam" id="PF00669"/>
    </source>
</evidence>
<evidence type="ECO:0000256" key="1">
    <source>
        <dbReference type="ARBA" id="ARBA00004365"/>
    </source>
</evidence>
<sequence length="417" mass="44934">MRLSTFQFYQNNLNNISSKNGQASQQLDKLSSGVRVQTAADDPAAANSILGYKQELSSIARYQNNIDLAENRLQREESLLTSAETLTQQVKELMLQANNGTYTTQDKSAMAAELSSRIDELLDLANSRDEFGQYVFGGFQTDKAPFVRQPDGSVSYQGDGGQRELAISNNVKVGLNHDGLMVFGQVPNPKGDVTVGYALEGGVREPGLVVERAAISNMATFDNGAQPYQVVFSDNDGVVEVLLTDKDGNALTDKDGIALTPQSYQPGQSIEAGGMTLTLTGEARAGDKITLDASSADGTGQDTLSVFDALNRAKSWLEGDGNTAGEQSELADILAELDAVGSHFTRVRADTGIRLQRLDNQRATHDDMSLTLDKVRSGMEDLDYAQAIGELNQTMVALEASQSVFGKLQGMSLFNYI</sequence>
<dbReference type="GO" id="GO:0009424">
    <property type="term" value="C:bacterial-type flagellum hook"/>
    <property type="evidence" value="ECO:0007669"/>
    <property type="project" value="InterPro"/>
</dbReference>
<keyword evidence="4" id="KW-0964">Secreted</keyword>
<proteinExistence type="inferred from homology"/>
<dbReference type="Proteomes" id="UP000243073">
    <property type="component" value="Unassembled WGS sequence"/>
</dbReference>
<evidence type="ECO:0000313" key="9">
    <source>
        <dbReference type="EMBL" id="OIN07723.1"/>
    </source>
</evidence>
<dbReference type="PANTHER" id="PTHR42792">
    <property type="entry name" value="FLAGELLIN"/>
    <property type="match status" value="1"/>
</dbReference>
<keyword evidence="5" id="KW-0975">Bacterial flagellum</keyword>
<evidence type="ECO:0000256" key="4">
    <source>
        <dbReference type="ARBA" id="ARBA00022525"/>
    </source>
</evidence>
<evidence type="ECO:0000256" key="5">
    <source>
        <dbReference type="ARBA" id="ARBA00023143"/>
    </source>
</evidence>
<dbReference type="GO" id="GO:0071973">
    <property type="term" value="P:bacterial-type flagellum-dependent cell motility"/>
    <property type="evidence" value="ECO:0007669"/>
    <property type="project" value="InterPro"/>
</dbReference>
<dbReference type="InterPro" id="IPR001029">
    <property type="entry name" value="Flagellin_N"/>
</dbReference>
<dbReference type="NCBIfam" id="TIGR02550">
    <property type="entry name" value="flagell_flgL"/>
    <property type="match status" value="1"/>
</dbReference>
<comment type="caution">
    <text evidence="9">The sequence shown here is derived from an EMBL/GenBank/DDBJ whole genome shotgun (WGS) entry which is preliminary data.</text>
</comment>
<keyword evidence="9" id="KW-0969">Cilium</keyword>
<dbReference type="Gene3D" id="1.20.1330.10">
    <property type="entry name" value="f41 fragment of flagellin, N-terminal domain"/>
    <property type="match status" value="2"/>
</dbReference>
<dbReference type="Pfam" id="PF00669">
    <property type="entry name" value="Flagellin_N"/>
    <property type="match status" value="1"/>
</dbReference>
<dbReference type="GO" id="GO:0005576">
    <property type="term" value="C:extracellular region"/>
    <property type="evidence" value="ECO:0007669"/>
    <property type="project" value="UniProtKB-SubCell"/>
</dbReference>
<accession>A0A1J4QBG6</accession>
<comment type="subcellular location">
    <subcellularLocation>
        <location evidence="1">Bacterial flagellum</location>
    </subcellularLocation>
    <subcellularLocation>
        <location evidence="2">Secreted</location>
    </subcellularLocation>
</comment>
<keyword evidence="9" id="KW-0282">Flagellum</keyword>
<dbReference type="Pfam" id="PF00700">
    <property type="entry name" value="Flagellin_C"/>
    <property type="match status" value="1"/>
</dbReference>
<feature type="coiled-coil region" evidence="6">
    <location>
        <begin position="52"/>
        <end position="86"/>
    </location>
</feature>
<dbReference type="EMBL" id="MDKE01000033">
    <property type="protein sequence ID" value="OIN07723.1"/>
    <property type="molecule type" value="Genomic_DNA"/>
</dbReference>
<dbReference type="SUPFAM" id="SSF64518">
    <property type="entry name" value="Phase 1 flagellin"/>
    <property type="match status" value="1"/>
</dbReference>
<dbReference type="InterPro" id="IPR013384">
    <property type="entry name" value="Flagell_FlgL"/>
</dbReference>
<dbReference type="RefSeq" id="WP_071473342.1">
    <property type="nucleotide sequence ID" value="NZ_MDKE01000033.1"/>
</dbReference>
<dbReference type="GO" id="GO:0005198">
    <property type="term" value="F:structural molecule activity"/>
    <property type="evidence" value="ECO:0007669"/>
    <property type="project" value="InterPro"/>
</dbReference>
<keyword evidence="9" id="KW-0966">Cell projection</keyword>
<evidence type="ECO:0000313" key="10">
    <source>
        <dbReference type="Proteomes" id="UP000243073"/>
    </source>
</evidence>
<gene>
    <name evidence="9" type="ORF">BFR47_03715</name>
</gene>
<dbReference type="InterPro" id="IPR001492">
    <property type="entry name" value="Flagellin"/>
</dbReference>
<organism evidence="9 10">
    <name type="scientific">Oceanisphaera psychrotolerans</name>
    <dbReference type="NCBI Taxonomy" id="1414654"/>
    <lineage>
        <taxon>Bacteria</taxon>
        <taxon>Pseudomonadati</taxon>
        <taxon>Pseudomonadota</taxon>
        <taxon>Gammaproteobacteria</taxon>
        <taxon>Aeromonadales</taxon>
        <taxon>Aeromonadaceae</taxon>
        <taxon>Oceanisphaera</taxon>
    </lineage>
</organism>
<keyword evidence="10" id="KW-1185">Reference proteome</keyword>
<dbReference type="PANTHER" id="PTHR42792:SF1">
    <property type="entry name" value="FLAGELLAR HOOK-ASSOCIATED PROTEIN 3"/>
    <property type="match status" value="1"/>
</dbReference>
<name>A0A1J4QBG6_9GAMM</name>
<dbReference type="STRING" id="1414654.BFR47_03715"/>
<reference evidence="9 10" key="1">
    <citation type="submission" date="2016-07" db="EMBL/GenBank/DDBJ databases">
        <title>Draft Genome Sequence of Oceanisphaera psychrotolerans, isolated from coastal sediment samples.</title>
        <authorList>
            <person name="Zhuo S."/>
            <person name="Ruan Z."/>
        </authorList>
    </citation>
    <scope>NUCLEOTIDE SEQUENCE [LARGE SCALE GENOMIC DNA]</scope>
    <source>
        <strain evidence="9 10">LAM-WHM-ZC</strain>
    </source>
</reference>
<keyword evidence="6" id="KW-0175">Coiled coil</keyword>
<feature type="domain" description="Flagellin N-terminal" evidence="7">
    <location>
        <begin position="4"/>
        <end position="140"/>
    </location>
</feature>
<evidence type="ECO:0000256" key="6">
    <source>
        <dbReference type="SAM" id="Coils"/>
    </source>
</evidence>
<evidence type="ECO:0000256" key="2">
    <source>
        <dbReference type="ARBA" id="ARBA00004613"/>
    </source>
</evidence>
<evidence type="ECO:0000256" key="3">
    <source>
        <dbReference type="ARBA" id="ARBA00005709"/>
    </source>
</evidence>
<feature type="domain" description="Flagellin C-terminal" evidence="8">
    <location>
        <begin position="342"/>
        <end position="417"/>
    </location>
</feature>
<evidence type="ECO:0000259" key="8">
    <source>
        <dbReference type="Pfam" id="PF00700"/>
    </source>
</evidence>
<dbReference type="OrthoDB" id="9768249at2"/>
<dbReference type="AlphaFoldDB" id="A0A1J4QBG6"/>
<comment type="similarity">
    <text evidence="3">Belongs to the bacterial flagellin family.</text>
</comment>
<dbReference type="InterPro" id="IPR046358">
    <property type="entry name" value="Flagellin_C"/>
</dbReference>
<protein>
    <submittedName>
        <fullName evidence="9">Flagellar hook-associated protein 3</fullName>
    </submittedName>
</protein>